<evidence type="ECO:0000313" key="2">
    <source>
        <dbReference type="Proteomes" id="UP001062846"/>
    </source>
</evidence>
<proteinExistence type="predicted"/>
<dbReference type="Proteomes" id="UP001062846">
    <property type="component" value="Chromosome 10"/>
</dbReference>
<gene>
    <name evidence="1" type="ORF">RHMOL_Rhmol10G0119100</name>
</gene>
<reference evidence="1" key="1">
    <citation type="submission" date="2022-02" db="EMBL/GenBank/DDBJ databases">
        <title>Plant Genome Project.</title>
        <authorList>
            <person name="Zhang R.-G."/>
        </authorList>
    </citation>
    <scope>NUCLEOTIDE SEQUENCE</scope>
    <source>
        <strain evidence="1">AT1</strain>
    </source>
</reference>
<accession>A0ACC0M1C9</accession>
<comment type="caution">
    <text evidence="1">The sequence shown here is derived from an EMBL/GenBank/DDBJ whole genome shotgun (WGS) entry which is preliminary data.</text>
</comment>
<dbReference type="EMBL" id="CM046397">
    <property type="protein sequence ID" value="KAI8534725.1"/>
    <property type="molecule type" value="Genomic_DNA"/>
</dbReference>
<keyword evidence="2" id="KW-1185">Reference proteome</keyword>
<name>A0ACC0M1C9_RHOML</name>
<evidence type="ECO:0000313" key="1">
    <source>
        <dbReference type="EMBL" id="KAI8534725.1"/>
    </source>
</evidence>
<sequence length="124" mass="13928">MAVLGSAILAKVSSVILNGNWHWPRPRNTLIQCIQNAIPSTLLPQIDIEDVIVWTISPTGQYSTQNTREAVRSKGEKVQWAPLVWFPTNVPKWAFILWLACQKRLQIEKVGDDSGSSLYVVCLL</sequence>
<organism evidence="1 2">
    <name type="scientific">Rhododendron molle</name>
    <name type="common">Chinese azalea</name>
    <name type="synonym">Azalea mollis</name>
    <dbReference type="NCBI Taxonomy" id="49168"/>
    <lineage>
        <taxon>Eukaryota</taxon>
        <taxon>Viridiplantae</taxon>
        <taxon>Streptophyta</taxon>
        <taxon>Embryophyta</taxon>
        <taxon>Tracheophyta</taxon>
        <taxon>Spermatophyta</taxon>
        <taxon>Magnoliopsida</taxon>
        <taxon>eudicotyledons</taxon>
        <taxon>Gunneridae</taxon>
        <taxon>Pentapetalae</taxon>
        <taxon>asterids</taxon>
        <taxon>Ericales</taxon>
        <taxon>Ericaceae</taxon>
        <taxon>Ericoideae</taxon>
        <taxon>Rhodoreae</taxon>
        <taxon>Rhododendron</taxon>
    </lineage>
</organism>
<protein>
    <submittedName>
        <fullName evidence="1">Uncharacterized protein</fullName>
    </submittedName>
</protein>